<feature type="domain" description="SMP" evidence="3">
    <location>
        <begin position="50"/>
        <end position="107"/>
    </location>
</feature>
<keyword evidence="5" id="KW-1185">Reference proteome</keyword>
<dbReference type="InterPro" id="IPR007011">
    <property type="entry name" value="LEA_SMP_dom"/>
</dbReference>
<dbReference type="Proteomes" id="UP000694240">
    <property type="component" value="Chromosome 13"/>
</dbReference>
<gene>
    <name evidence="4" type="ORF">ISN45_Aa08g016250</name>
</gene>
<dbReference type="InterPro" id="IPR042971">
    <property type="entry name" value="LEA_SMP"/>
</dbReference>
<dbReference type="Pfam" id="PF04927">
    <property type="entry name" value="SMP"/>
    <property type="match status" value="2"/>
</dbReference>
<dbReference type="AlphaFoldDB" id="A0A8T1XHM1"/>
<evidence type="ECO:0000313" key="5">
    <source>
        <dbReference type="Proteomes" id="UP000694240"/>
    </source>
</evidence>
<dbReference type="PANTHER" id="PTHR31174:SF27">
    <property type="entry name" value="LATE EMBRYOGENESIS ABUNDANT PROTEIN 49-RELATED"/>
    <property type="match status" value="1"/>
</dbReference>
<comment type="caution">
    <text evidence="4">The sequence shown here is derived from an EMBL/GenBank/DDBJ whole genome shotgun (WGS) entry which is preliminary data.</text>
</comment>
<dbReference type="EMBL" id="JAEFBK010000013">
    <property type="protein sequence ID" value="KAG7534046.1"/>
    <property type="molecule type" value="Genomic_DNA"/>
</dbReference>
<comment type="similarity">
    <text evidence="1">Belongs to the LEA type SMP family.</text>
</comment>
<evidence type="ECO:0000256" key="1">
    <source>
        <dbReference type="ARBA" id="ARBA00010733"/>
    </source>
</evidence>
<feature type="domain" description="SMP" evidence="3">
    <location>
        <begin position="116"/>
        <end position="171"/>
    </location>
</feature>
<protein>
    <submittedName>
        <fullName evidence="4">Late embryogenesis abundant protein SMP subgroup</fullName>
    </submittedName>
</protein>
<dbReference type="PANTHER" id="PTHR31174">
    <property type="entry name" value="SEED MATURATION FAMILY PROTEIN"/>
    <property type="match status" value="1"/>
</dbReference>
<proteinExistence type="inferred from homology"/>
<evidence type="ECO:0000313" key="4">
    <source>
        <dbReference type="EMBL" id="KAG7534046.1"/>
    </source>
</evidence>
<evidence type="ECO:0000256" key="2">
    <source>
        <dbReference type="ARBA" id="ARBA00022737"/>
    </source>
</evidence>
<organism evidence="4 5">
    <name type="scientific">Arabidopsis thaliana x Arabidopsis arenosa</name>
    <dbReference type="NCBI Taxonomy" id="1240361"/>
    <lineage>
        <taxon>Eukaryota</taxon>
        <taxon>Viridiplantae</taxon>
        <taxon>Streptophyta</taxon>
        <taxon>Embryophyta</taxon>
        <taxon>Tracheophyta</taxon>
        <taxon>Spermatophyta</taxon>
        <taxon>Magnoliopsida</taxon>
        <taxon>eudicotyledons</taxon>
        <taxon>Gunneridae</taxon>
        <taxon>Pentapetalae</taxon>
        <taxon>rosids</taxon>
        <taxon>malvids</taxon>
        <taxon>Brassicales</taxon>
        <taxon>Brassicaceae</taxon>
        <taxon>Camelineae</taxon>
        <taxon>Arabidopsis</taxon>
    </lineage>
</organism>
<evidence type="ECO:0000259" key="3">
    <source>
        <dbReference type="Pfam" id="PF04927"/>
    </source>
</evidence>
<reference evidence="4 5" key="1">
    <citation type="submission" date="2020-12" db="EMBL/GenBank/DDBJ databases">
        <title>Concerted genomic and epigenomic changes stabilize Arabidopsis allopolyploids.</title>
        <authorList>
            <person name="Chen Z."/>
        </authorList>
    </citation>
    <scope>NUCLEOTIDE SEQUENCE [LARGE SCALE GENOMIC DNA]</scope>
    <source>
        <strain evidence="4">Allo738</strain>
        <tissue evidence="4">Leaf</tissue>
    </source>
</reference>
<name>A0A8T1XHM1_9BRAS</name>
<sequence>MGSSTKDGASFTNISVEEHFSVSQSTSCGQYAGPTEQISTAAEALVGRSTTLTEALKAAAINVGRKPVETIDVAAIKEVEARAIGGDIESHGGVTAVAIKAVARNQKIGKENEKTNLRDVIAEIDVRVTRDREVTSEDAEAVVQAELNHSPFNNIIPGGVAESVTAAYKLNCNPCNISL</sequence>
<keyword evidence="2" id="KW-0677">Repeat</keyword>
<accession>A0A8T1XHM1</accession>